<accession>A0ABY7BLN4</accession>
<dbReference type="Pfam" id="PF13684">
    <property type="entry name" value="FakA-like_C"/>
    <property type="match status" value="1"/>
</dbReference>
<dbReference type="Gene3D" id="1.25.40.340">
    <property type="match status" value="1"/>
</dbReference>
<evidence type="ECO:0000313" key="3">
    <source>
        <dbReference type="Proteomes" id="UP001164909"/>
    </source>
</evidence>
<dbReference type="RefSeq" id="WP_045169637.1">
    <property type="nucleotide sequence ID" value="NZ_CP113865.1"/>
</dbReference>
<dbReference type="EMBL" id="CP113865">
    <property type="protein sequence ID" value="WAM32951.1"/>
    <property type="molecule type" value="Genomic_DNA"/>
</dbReference>
<dbReference type="InterPro" id="IPR019986">
    <property type="entry name" value="YloV-like"/>
</dbReference>
<dbReference type="Pfam" id="PF21645">
    <property type="entry name" value="FakA-like_M"/>
    <property type="match status" value="1"/>
</dbReference>
<dbReference type="NCBIfam" id="TIGR03599">
    <property type="entry name" value="YloV"/>
    <property type="match status" value="1"/>
</dbReference>
<dbReference type="SUPFAM" id="SSF101473">
    <property type="entry name" value="DhaL-like"/>
    <property type="match status" value="1"/>
</dbReference>
<evidence type="ECO:0000313" key="2">
    <source>
        <dbReference type="EMBL" id="WAM32951.1"/>
    </source>
</evidence>
<proteinExistence type="predicted"/>
<dbReference type="SMART" id="SM01120">
    <property type="entry name" value="Dak2"/>
    <property type="match status" value="1"/>
</dbReference>
<sequence>MKFLTADVLKDMLKAANNYLKLNIKKINALNVFPVPDGDTGTNMSATLASSIKEINGKVFKSVDELMNAVAFGSLKGARGNSGVILSQLLRGFAKQLKGQDVLDIPTFVACLKSAAASAYRAVMKPTEGTMLTVARGIAEDVEREVSENIVSEIEDLLELCVLSGKKWLNKTPEMLPILKEANVVDSGGMGLVVIFEGMYKFLKEGMTFEDLQQEDVYDKTSAISAQEIKFTYCTEFFITGLKKNIEDEFKEYLQSIGDSIIVIQDGEILKTHVHTNSPGRVIEKALKYGELINIKIDNMKYQHQEFVKAEVNKMKDNNIEDEIITKEYGFVAVSQGEGFNEILKGLGVDFIIEGGQTMNPSSEEFISAIKSVPAKNIFVFPNNKNVIMSAELALQLINTKKNVKVIKTNNIPECIAALIRFDINSDVEKNLQLMQEAIDSIKVVEITQAVRSTKINGFEIEEGDFIGISKKEIIQSGKDLMEVAFLCAKKIVDQSTQILSIYYGRNVTDEVLQKLVNKLRAEYPEIDIETYESGNELYHFIIVAEM</sequence>
<reference evidence="2" key="1">
    <citation type="submission" date="2022-12" db="EMBL/GenBank/DDBJ databases">
        <authorList>
            <person name="Bing R.G."/>
            <person name="Willard D.J."/>
            <person name="Manesh M.J.H."/>
            <person name="Laemthong T."/>
            <person name="Crosby J.R."/>
            <person name="Kelly R.M."/>
        </authorList>
    </citation>
    <scope>NUCLEOTIDE SEQUENCE</scope>
    <source>
        <strain evidence="2">DSM 8990</strain>
    </source>
</reference>
<dbReference type="Proteomes" id="UP001164909">
    <property type="component" value="Chromosome"/>
</dbReference>
<dbReference type="PROSITE" id="PS51480">
    <property type="entry name" value="DHAL"/>
    <property type="match status" value="1"/>
</dbReference>
<dbReference type="InterPro" id="IPR048394">
    <property type="entry name" value="FakA-like_M"/>
</dbReference>
<dbReference type="SMART" id="SM01121">
    <property type="entry name" value="Dak1_2"/>
    <property type="match status" value="1"/>
</dbReference>
<organism evidence="2 3">
    <name type="scientific">Caldicellulosiruptor morganii</name>
    <dbReference type="NCBI Taxonomy" id="1387555"/>
    <lineage>
        <taxon>Bacteria</taxon>
        <taxon>Bacillati</taxon>
        <taxon>Bacillota</taxon>
        <taxon>Bacillota incertae sedis</taxon>
        <taxon>Caldicellulosiruptorales</taxon>
        <taxon>Caldicellulosiruptoraceae</taxon>
        <taxon>Caldicellulosiruptor</taxon>
    </lineage>
</organism>
<dbReference type="PANTHER" id="PTHR33434">
    <property type="entry name" value="DEGV DOMAIN-CONTAINING PROTEIN DR_1986-RELATED"/>
    <property type="match status" value="1"/>
</dbReference>
<dbReference type="InterPro" id="IPR004007">
    <property type="entry name" value="DhaL_dom"/>
</dbReference>
<protein>
    <submittedName>
        <fullName evidence="2">DAK2 domain-containing protein</fullName>
    </submittedName>
</protein>
<gene>
    <name evidence="2" type="ORF">OTK00_001405</name>
</gene>
<dbReference type="Pfam" id="PF02734">
    <property type="entry name" value="Dak2"/>
    <property type="match status" value="1"/>
</dbReference>
<dbReference type="InterPro" id="IPR036117">
    <property type="entry name" value="DhaL_dom_sf"/>
</dbReference>
<feature type="domain" description="DhaL" evidence="1">
    <location>
        <begin position="7"/>
        <end position="201"/>
    </location>
</feature>
<evidence type="ECO:0000259" key="1">
    <source>
        <dbReference type="PROSITE" id="PS51480"/>
    </source>
</evidence>
<dbReference type="PANTHER" id="PTHR33434:SF4">
    <property type="entry name" value="PHOSPHATASE PROTEIN"/>
    <property type="match status" value="1"/>
</dbReference>
<keyword evidence="3" id="KW-1185">Reference proteome</keyword>
<name>A0ABY7BLN4_9FIRM</name>
<dbReference type="InterPro" id="IPR050270">
    <property type="entry name" value="DegV_domain_contain"/>
</dbReference>
<dbReference type="InterPro" id="IPR033470">
    <property type="entry name" value="FakA-like_C"/>
</dbReference>